<dbReference type="SUPFAM" id="SSF53474">
    <property type="entry name" value="alpha/beta-Hydrolases"/>
    <property type="match status" value="1"/>
</dbReference>
<feature type="domain" description="NodB homology" evidence="5">
    <location>
        <begin position="490"/>
        <end position="677"/>
    </location>
</feature>
<protein>
    <submittedName>
        <fullName evidence="7">Polysaccharide deacetylase</fullName>
    </submittedName>
</protein>
<dbReference type="SUPFAM" id="SSF53448">
    <property type="entry name" value="Nucleotide-diphospho-sugar transferases"/>
    <property type="match status" value="1"/>
</dbReference>
<dbReference type="GO" id="GO:0008061">
    <property type="term" value="F:chitin binding"/>
    <property type="evidence" value="ECO:0007669"/>
    <property type="project" value="InterPro"/>
</dbReference>
<dbReference type="Gene3D" id="3.40.50.1820">
    <property type="entry name" value="alpha/beta hydrolase"/>
    <property type="match status" value="1"/>
</dbReference>
<feature type="transmembrane region" description="Helical" evidence="4">
    <location>
        <begin position="1057"/>
        <end position="1076"/>
    </location>
</feature>
<dbReference type="Pfam" id="PF06057">
    <property type="entry name" value="VirJ"/>
    <property type="match status" value="1"/>
</dbReference>
<dbReference type="Pfam" id="PF00704">
    <property type="entry name" value="Glyco_hydro_18"/>
    <property type="match status" value="1"/>
</dbReference>
<dbReference type="InterPro" id="IPR011583">
    <property type="entry name" value="Chitinase_II/V-like_cat"/>
</dbReference>
<feature type="domain" description="GH18" evidence="6">
    <location>
        <begin position="107"/>
        <end position="422"/>
    </location>
</feature>
<dbReference type="Pfam" id="PF01522">
    <property type="entry name" value="Polysacc_deac_1"/>
    <property type="match status" value="1"/>
</dbReference>
<dbReference type="PANTHER" id="PTHR43630:SF1">
    <property type="entry name" value="POLY-BETA-1,6-N-ACETYL-D-GLUCOSAMINE SYNTHASE"/>
    <property type="match status" value="1"/>
</dbReference>
<evidence type="ECO:0000256" key="3">
    <source>
        <dbReference type="ARBA" id="ARBA00022679"/>
    </source>
</evidence>
<dbReference type="SMART" id="SM00636">
    <property type="entry name" value="Glyco_18"/>
    <property type="match status" value="1"/>
</dbReference>
<comment type="similarity">
    <text evidence="1">Belongs to the glycosyltransferase 2 family.</text>
</comment>
<sequence>MSQPVNLLPVFLDPTGRRWRRMRYAGLALLLLATVGLFYLAVGVLVPPALPGWTGGDSTMPPTHRRHPSWSTRLAWLRHAGRAAYSGTATRPSRVHHSHDPVRRAAPIRAGFYVNWDDDAWQSLTQHVQQLDWLIAEWGFLRADTGALEMRPDPRVQTLLAQQPADRRPRLLTMITNVDSGGRAFSGARVATLVASPHARAAFVHSVARMVQQYHLGGVVIDFEMVPADAHRGVTTLLRELRQTLAPAHALVAVTVAADAEPAMLQQWSAASDMVIAMLYDEHSSRDEPGPVASQAWFERSARRMLQVIPANRLMLAFGAFGYEWNDADGAPQATAMTYAEAIAAARQHHVLPQWNADLMQPSIQWIDADSTDHVLWYLDAVTSWNALQSASSLGVAGEAVWRLGAEDPSLWRIFGRNTSPMAWPELGPLPPGYGVEIQGNGELLRVTSHPSAGERQLVHDSVSGMLTNERWLSLPSAWTVERTGASHPHRVALTFDDGPDDRWTPMLLDTLRARHAQATFFVIGEQVQQHIALTRRMAAEGHALGSHTFTHPDLSRVSPFATRLELDATARLLEAVVGRHTMLFRPPYFGDAEPSTIDELEPVEAATALGYLTAGVHIDSDDWKRPGVTAIIARTLHQRERGNIVLLHDGGGDRAQTVAAVGPLIDSLRARGDTIVPLEALVDAPMQTFMPPLSPESARHRWLALGGYSAVSALEWLIVTTLTVAVSMGVVRMLLLTALAIRQRWQSAHHPLPITFAPSVSVIVPAYREQSVIVATVHSLLQQQYAGALEIIVVDDGSPDDTYAIARNTFAADKRVMVLTKPNGGKASALNLGIARAHGEVIVGLDADTVFAPDAIAELVQPLRDPQVGAVAGNAKVGNRINLVTRWQAVEYITSQNLDRRAFTNLNAITVVPGAIGAWRASAVREAGGFTQDTLAEDQDLTITLRRRGWRIAYADAAVAYTEAPDSLRTLARQRFRWAFGTLQCAWKHRDTLLRPTYGSLGLIAMPNTWLFQLAFTALSPLADLLFVLSLTRVAIVWQQHGATYAGTDVRHIISLYLLFLLTDVGSAVIALLMEPLESHRLAWLVPLQRFAYRQVMYWVVLRSLAAAARGRVVGWGNLERKATVSPLLPAIVLVCCLTSIAPVVGRAQPVTTSAVTAVAPAAQLTPAQLRRFPLTEMPAANGRTLALFWSGDGGWKELVDGVSQELVRQGVAVVGMNSRSWLTSATRTPDSLSHDSVLLLRHYLAAWQRDRILLIGYSRGAGFSALLAEQLPPDLRAKVIGVALLGMEHTASFEFHLLDLVRTVSRPTDILVKPFIERITWTPVLCIYGKTEDDTVCPELDATRAHILPRDGDHHFDRNYPQIAHDILTRVAH</sequence>
<dbReference type="InterPro" id="IPR002509">
    <property type="entry name" value="NODB_dom"/>
</dbReference>
<organism evidence="7 8">
    <name type="scientific">Gemmatimonas aurantiaca</name>
    <dbReference type="NCBI Taxonomy" id="173480"/>
    <lineage>
        <taxon>Bacteria</taxon>
        <taxon>Pseudomonadati</taxon>
        <taxon>Gemmatimonadota</taxon>
        <taxon>Gemmatimonadia</taxon>
        <taxon>Gemmatimonadales</taxon>
        <taxon>Gemmatimonadaceae</taxon>
        <taxon>Gemmatimonas</taxon>
    </lineage>
</organism>
<dbReference type="InterPro" id="IPR001223">
    <property type="entry name" value="Glyco_hydro18_cat"/>
</dbReference>
<evidence type="ECO:0000313" key="7">
    <source>
        <dbReference type="EMBL" id="HCT57807.1"/>
    </source>
</evidence>
<evidence type="ECO:0000256" key="4">
    <source>
        <dbReference type="SAM" id="Phobius"/>
    </source>
</evidence>
<keyword evidence="4" id="KW-1133">Transmembrane helix</keyword>
<dbReference type="Gene3D" id="3.20.20.370">
    <property type="entry name" value="Glycoside hydrolase/deacetylase"/>
    <property type="match status" value="1"/>
</dbReference>
<feature type="transmembrane region" description="Helical" evidence="4">
    <location>
        <begin position="1011"/>
        <end position="1037"/>
    </location>
</feature>
<dbReference type="SUPFAM" id="SSF51445">
    <property type="entry name" value="(Trans)glycosidases"/>
    <property type="match status" value="1"/>
</dbReference>
<evidence type="ECO:0000256" key="1">
    <source>
        <dbReference type="ARBA" id="ARBA00006739"/>
    </source>
</evidence>
<dbReference type="InterPro" id="IPR029070">
    <property type="entry name" value="Chitinase_insertion_sf"/>
</dbReference>
<dbReference type="Gene3D" id="3.10.50.10">
    <property type="match status" value="1"/>
</dbReference>
<dbReference type="Proteomes" id="UP000264071">
    <property type="component" value="Unassembled WGS sequence"/>
</dbReference>
<dbReference type="PROSITE" id="PS51677">
    <property type="entry name" value="NODB"/>
    <property type="match status" value="1"/>
</dbReference>
<comment type="caution">
    <text evidence="7">The sequence shown here is derived from an EMBL/GenBank/DDBJ whole genome shotgun (WGS) entry which is preliminary data.</text>
</comment>
<evidence type="ECO:0000259" key="5">
    <source>
        <dbReference type="PROSITE" id="PS51677"/>
    </source>
</evidence>
<keyword evidence="2" id="KW-0328">Glycosyltransferase</keyword>
<dbReference type="GO" id="GO:0005975">
    <property type="term" value="P:carbohydrate metabolic process"/>
    <property type="evidence" value="ECO:0007669"/>
    <property type="project" value="InterPro"/>
</dbReference>
<name>A0A3D4VBV7_9BACT</name>
<accession>A0A3D4VBV7</accession>
<dbReference type="InterPro" id="IPR017853">
    <property type="entry name" value="GH"/>
</dbReference>
<dbReference type="Gene3D" id="3.90.550.10">
    <property type="entry name" value="Spore Coat Polysaccharide Biosynthesis Protein SpsA, Chain A"/>
    <property type="match status" value="1"/>
</dbReference>
<dbReference type="InterPro" id="IPR029044">
    <property type="entry name" value="Nucleotide-diphossugar_trans"/>
</dbReference>
<keyword evidence="4" id="KW-0472">Membrane</keyword>
<proteinExistence type="inferred from homology"/>
<gene>
    <name evidence="7" type="ORF">DGD08_11455</name>
</gene>
<dbReference type="CDD" id="cd06423">
    <property type="entry name" value="CESA_like"/>
    <property type="match status" value="1"/>
</dbReference>
<dbReference type="SUPFAM" id="SSF88713">
    <property type="entry name" value="Glycoside hydrolase/deacetylase"/>
    <property type="match status" value="1"/>
</dbReference>
<dbReference type="Pfam" id="PF13641">
    <property type="entry name" value="Glyco_tranf_2_3"/>
    <property type="match status" value="1"/>
</dbReference>
<dbReference type="GO" id="GO:0016757">
    <property type="term" value="F:glycosyltransferase activity"/>
    <property type="evidence" value="ECO:0007669"/>
    <property type="project" value="UniProtKB-KW"/>
</dbReference>
<dbReference type="OMA" id="LQCLWKH"/>
<keyword evidence="4" id="KW-0812">Transmembrane</keyword>
<dbReference type="InterPro" id="IPR010333">
    <property type="entry name" value="VirJ"/>
</dbReference>
<dbReference type="PROSITE" id="PS51910">
    <property type="entry name" value="GH18_2"/>
    <property type="match status" value="1"/>
</dbReference>
<dbReference type="InterPro" id="IPR029058">
    <property type="entry name" value="AB_hydrolase_fold"/>
</dbReference>
<evidence type="ECO:0000256" key="2">
    <source>
        <dbReference type="ARBA" id="ARBA00022676"/>
    </source>
</evidence>
<evidence type="ECO:0000259" key="6">
    <source>
        <dbReference type="PROSITE" id="PS51910"/>
    </source>
</evidence>
<reference evidence="7 8" key="1">
    <citation type="journal article" date="2018" name="Nat. Biotechnol.">
        <title>A standardized bacterial taxonomy based on genome phylogeny substantially revises the tree of life.</title>
        <authorList>
            <person name="Parks D.H."/>
            <person name="Chuvochina M."/>
            <person name="Waite D.W."/>
            <person name="Rinke C."/>
            <person name="Skarshewski A."/>
            <person name="Chaumeil P.A."/>
            <person name="Hugenholtz P."/>
        </authorList>
    </citation>
    <scope>NUCLEOTIDE SEQUENCE [LARGE SCALE GENOMIC DNA]</scope>
    <source>
        <strain evidence="7">UBA8844</strain>
    </source>
</reference>
<dbReference type="Gene3D" id="3.20.20.80">
    <property type="entry name" value="Glycosidases"/>
    <property type="match status" value="1"/>
</dbReference>
<dbReference type="PANTHER" id="PTHR43630">
    <property type="entry name" value="POLY-BETA-1,6-N-ACETYL-D-GLUCOSAMINE SYNTHASE"/>
    <property type="match status" value="1"/>
</dbReference>
<feature type="transmembrane region" description="Helical" evidence="4">
    <location>
        <begin position="27"/>
        <end position="50"/>
    </location>
</feature>
<evidence type="ECO:0000313" key="8">
    <source>
        <dbReference type="Proteomes" id="UP000264071"/>
    </source>
</evidence>
<dbReference type="InterPro" id="IPR011330">
    <property type="entry name" value="Glyco_hydro/deAcase_b/a-brl"/>
</dbReference>
<dbReference type="EMBL" id="DPIY01000010">
    <property type="protein sequence ID" value="HCT57807.1"/>
    <property type="molecule type" value="Genomic_DNA"/>
</dbReference>
<dbReference type="GO" id="GO:0016810">
    <property type="term" value="F:hydrolase activity, acting on carbon-nitrogen (but not peptide) bonds"/>
    <property type="evidence" value="ECO:0007669"/>
    <property type="project" value="InterPro"/>
</dbReference>
<keyword evidence="3" id="KW-0808">Transferase</keyword>